<feature type="transmembrane region" description="Helical" evidence="2">
    <location>
        <begin position="197"/>
        <end position="223"/>
    </location>
</feature>
<name>A0A0L0SC41_ALLM3</name>
<dbReference type="AlphaFoldDB" id="A0A0L0SC41"/>
<feature type="region of interest" description="Disordered" evidence="1">
    <location>
        <begin position="657"/>
        <end position="705"/>
    </location>
</feature>
<evidence type="ECO:0000313" key="3">
    <source>
        <dbReference type="EMBL" id="KNE59979.1"/>
    </source>
</evidence>
<dbReference type="SUPFAM" id="SSF53474">
    <property type="entry name" value="alpha/beta-Hydrolases"/>
    <property type="match status" value="1"/>
</dbReference>
<keyword evidence="2" id="KW-1133">Transmembrane helix</keyword>
<gene>
    <name evidence="3" type="ORF">AMAG_05422</name>
</gene>
<dbReference type="PANTHER" id="PTHR37471">
    <property type="entry name" value="UNNAMED PRODUCT"/>
    <property type="match status" value="1"/>
</dbReference>
<dbReference type="EMBL" id="GG745335">
    <property type="protein sequence ID" value="KNE59979.1"/>
    <property type="molecule type" value="Genomic_DNA"/>
</dbReference>
<organism evidence="3 4">
    <name type="scientific">Allomyces macrogynus (strain ATCC 38327)</name>
    <name type="common">Allomyces javanicus var. macrogynus</name>
    <dbReference type="NCBI Taxonomy" id="578462"/>
    <lineage>
        <taxon>Eukaryota</taxon>
        <taxon>Fungi</taxon>
        <taxon>Fungi incertae sedis</taxon>
        <taxon>Blastocladiomycota</taxon>
        <taxon>Blastocladiomycetes</taxon>
        <taxon>Blastocladiales</taxon>
        <taxon>Blastocladiaceae</taxon>
        <taxon>Allomyces</taxon>
    </lineage>
</organism>
<dbReference type="Proteomes" id="UP000054350">
    <property type="component" value="Unassembled WGS sequence"/>
</dbReference>
<sequence>MTDVATMQPLPPSPEVAPAKTLRQRRARHLRRISTGSMAVPLPALTIFAPASDSSDDSDAWSPNDSTAAPSDASSLVDPATPVVPLVLPLVVKSSASTCDGSSGSSEVASTAEGDGGDVAGPLPAGATRRSLRRRAHRAPSNFCFCKKCVPPTPRETPSYASRNSALLENVYTPEWCNDINPRPASDPSDQTLRARLLYAAVYMGMFGLRWSTVGAGLVVLAAASTWWSGLPMWIPTWLLVVAATEVFLALVLMMPHYRALDRYFAHKSAPAFTRADRWRNLTESMHVFHPFTVPLLDSPFATSPHAATASLGVTREQIESHVTFLKSSRPLPSKAGQPFHIVPHVGTWLSGWFFGANPCEVKHDNLKEWFAWAFFNRHLNEMSPEEAREKEVDEMADYLEEQTGLYLERGYDPKIKCIRLNLDAKRVKWRSAIFYSITTLLNMSLLLGFRLMGYTNIASSDGSLIMHLPKTLAARKTDSTRATPPPILFIHGLGVGIMPYLPFLIYTAWTTGRPIAFLNVPCVSLRVFPGPPPTPAGMNAFVQKIWTEYNVPKATVVGHSLGTSFTSWLVKDATTLDKVVDAAVFFDPVCFGLCMFDVAYNFIYKTPQTYAQLFIRYFAGRDGNIANCLYRGFWWFENIIYRSHWSPLLAPPTPRASLDGETAANSAVPSDDDEMTRPHEPRHARTLSTTSLPDSPETMPRHGSSAPRIAVFLSEYDSIVNSESVRRYLRREKMPDVTVIPGAEHGGFLFDFKWWPKLRDAIERVTPARRDVLAVSMAPAAPPFFADDA</sequence>
<accession>A0A0L0SC41</accession>
<evidence type="ECO:0000313" key="4">
    <source>
        <dbReference type="Proteomes" id="UP000054350"/>
    </source>
</evidence>
<dbReference type="OrthoDB" id="6431331at2759"/>
<dbReference type="Gene3D" id="3.40.50.1820">
    <property type="entry name" value="alpha/beta hydrolase"/>
    <property type="match status" value="1"/>
</dbReference>
<evidence type="ECO:0000256" key="2">
    <source>
        <dbReference type="SAM" id="Phobius"/>
    </source>
</evidence>
<feature type="region of interest" description="Disordered" evidence="1">
    <location>
        <begin position="1"/>
        <end position="35"/>
    </location>
</feature>
<feature type="compositionally biased region" description="Low complexity" evidence="1">
    <location>
        <begin position="96"/>
        <end position="106"/>
    </location>
</feature>
<keyword evidence="2" id="KW-0812">Transmembrane</keyword>
<reference evidence="4" key="2">
    <citation type="submission" date="2009-11" db="EMBL/GenBank/DDBJ databases">
        <title>The Genome Sequence of Allomyces macrogynus strain ATCC 38327.</title>
        <authorList>
            <consortium name="The Broad Institute Genome Sequencing Platform"/>
            <person name="Russ C."/>
            <person name="Cuomo C."/>
            <person name="Shea T."/>
            <person name="Young S.K."/>
            <person name="Zeng Q."/>
            <person name="Koehrsen M."/>
            <person name="Haas B."/>
            <person name="Borodovsky M."/>
            <person name="Guigo R."/>
            <person name="Alvarado L."/>
            <person name="Berlin A."/>
            <person name="Borenstein D."/>
            <person name="Chen Z."/>
            <person name="Engels R."/>
            <person name="Freedman E."/>
            <person name="Gellesch M."/>
            <person name="Goldberg J."/>
            <person name="Griggs A."/>
            <person name="Gujja S."/>
            <person name="Heiman D."/>
            <person name="Hepburn T."/>
            <person name="Howarth C."/>
            <person name="Jen D."/>
            <person name="Larson L."/>
            <person name="Lewis B."/>
            <person name="Mehta T."/>
            <person name="Park D."/>
            <person name="Pearson M."/>
            <person name="Roberts A."/>
            <person name="Saif S."/>
            <person name="Shenoy N."/>
            <person name="Sisk P."/>
            <person name="Stolte C."/>
            <person name="Sykes S."/>
            <person name="Walk T."/>
            <person name="White J."/>
            <person name="Yandava C."/>
            <person name="Burger G."/>
            <person name="Gray M.W."/>
            <person name="Holland P.W.H."/>
            <person name="King N."/>
            <person name="Lang F.B.F."/>
            <person name="Roger A.J."/>
            <person name="Ruiz-Trillo I."/>
            <person name="Lander E."/>
            <person name="Nusbaum C."/>
        </authorList>
    </citation>
    <scope>NUCLEOTIDE SEQUENCE [LARGE SCALE GENOMIC DNA]</scope>
    <source>
        <strain evidence="4">ATCC 38327</strain>
    </source>
</reference>
<feature type="compositionally biased region" description="Basic residues" evidence="1">
    <location>
        <begin position="22"/>
        <end position="32"/>
    </location>
</feature>
<dbReference type="eggNOG" id="ENOG502QW6Q">
    <property type="taxonomic scope" value="Eukaryota"/>
</dbReference>
<dbReference type="VEuPathDB" id="FungiDB:AMAG_05422"/>
<feature type="transmembrane region" description="Helical" evidence="2">
    <location>
        <begin position="433"/>
        <end position="453"/>
    </location>
</feature>
<evidence type="ECO:0008006" key="5">
    <source>
        <dbReference type="Google" id="ProtNLM"/>
    </source>
</evidence>
<protein>
    <recommendedName>
        <fullName evidence="5">AB hydrolase-1 domain-containing protein</fullName>
    </recommendedName>
</protein>
<dbReference type="PANTHER" id="PTHR37471:SF1">
    <property type="entry name" value="AB HYDROLASE-1 DOMAIN-CONTAINING PROTEIN"/>
    <property type="match status" value="1"/>
</dbReference>
<keyword evidence="4" id="KW-1185">Reference proteome</keyword>
<keyword evidence="2" id="KW-0472">Membrane</keyword>
<feature type="transmembrane region" description="Helical" evidence="2">
    <location>
        <begin position="488"/>
        <end position="510"/>
    </location>
</feature>
<dbReference type="InterPro" id="IPR029058">
    <property type="entry name" value="AB_hydrolase_fold"/>
</dbReference>
<feature type="region of interest" description="Disordered" evidence="1">
    <location>
        <begin position="96"/>
        <end position="134"/>
    </location>
</feature>
<dbReference type="STRING" id="578462.A0A0L0SC41"/>
<feature type="transmembrane region" description="Helical" evidence="2">
    <location>
        <begin position="235"/>
        <end position="255"/>
    </location>
</feature>
<reference evidence="3 4" key="1">
    <citation type="submission" date="2009-11" db="EMBL/GenBank/DDBJ databases">
        <title>Annotation of Allomyces macrogynus ATCC 38327.</title>
        <authorList>
            <consortium name="The Broad Institute Genome Sequencing Platform"/>
            <person name="Russ C."/>
            <person name="Cuomo C."/>
            <person name="Burger G."/>
            <person name="Gray M.W."/>
            <person name="Holland P.W.H."/>
            <person name="King N."/>
            <person name="Lang F.B.F."/>
            <person name="Roger A.J."/>
            <person name="Ruiz-Trillo I."/>
            <person name="Young S.K."/>
            <person name="Zeng Q."/>
            <person name="Gargeya S."/>
            <person name="Fitzgerald M."/>
            <person name="Haas B."/>
            <person name="Abouelleil A."/>
            <person name="Alvarado L."/>
            <person name="Arachchi H.M."/>
            <person name="Berlin A."/>
            <person name="Chapman S.B."/>
            <person name="Gearin G."/>
            <person name="Goldberg J."/>
            <person name="Griggs A."/>
            <person name="Gujja S."/>
            <person name="Hansen M."/>
            <person name="Heiman D."/>
            <person name="Howarth C."/>
            <person name="Larimer J."/>
            <person name="Lui A."/>
            <person name="MacDonald P.J.P."/>
            <person name="McCowen C."/>
            <person name="Montmayeur A."/>
            <person name="Murphy C."/>
            <person name="Neiman D."/>
            <person name="Pearson M."/>
            <person name="Priest M."/>
            <person name="Roberts A."/>
            <person name="Saif S."/>
            <person name="Shea T."/>
            <person name="Sisk P."/>
            <person name="Stolte C."/>
            <person name="Sykes S."/>
            <person name="Wortman J."/>
            <person name="Nusbaum C."/>
            <person name="Birren B."/>
        </authorList>
    </citation>
    <scope>NUCLEOTIDE SEQUENCE [LARGE SCALE GENOMIC DNA]</scope>
    <source>
        <strain evidence="3 4">ATCC 38327</strain>
    </source>
</reference>
<feature type="region of interest" description="Disordered" evidence="1">
    <location>
        <begin position="51"/>
        <end position="78"/>
    </location>
</feature>
<proteinExistence type="predicted"/>
<evidence type="ECO:0000256" key="1">
    <source>
        <dbReference type="SAM" id="MobiDB-lite"/>
    </source>
</evidence>